<dbReference type="InterPro" id="IPR013149">
    <property type="entry name" value="ADH-like_C"/>
</dbReference>
<proteinExistence type="predicted"/>
<dbReference type="RefSeq" id="WP_261502181.1">
    <property type="nucleotide sequence ID" value="NZ_JAODYH010000014.1"/>
</dbReference>
<dbReference type="EMBL" id="JAODYH010000014">
    <property type="protein sequence ID" value="MCT9812933.1"/>
    <property type="molecule type" value="Genomic_DNA"/>
</dbReference>
<dbReference type="InterPro" id="IPR002364">
    <property type="entry name" value="Quin_OxRdtase/zeta-crystal_CS"/>
</dbReference>
<evidence type="ECO:0000313" key="5">
    <source>
        <dbReference type="Proteomes" id="UP001525968"/>
    </source>
</evidence>
<protein>
    <submittedName>
        <fullName evidence="4">NAD(P)H-quinone oxidoreductase</fullName>
    </submittedName>
</protein>
<dbReference type="CDD" id="cd05276">
    <property type="entry name" value="p53_inducible_oxidoreductase"/>
    <property type="match status" value="1"/>
</dbReference>
<evidence type="ECO:0000313" key="4">
    <source>
        <dbReference type="EMBL" id="MCT9812933.1"/>
    </source>
</evidence>
<dbReference type="InterPro" id="IPR036291">
    <property type="entry name" value="NAD(P)-bd_dom_sf"/>
</dbReference>
<dbReference type="InterPro" id="IPR011032">
    <property type="entry name" value="GroES-like_sf"/>
</dbReference>
<accession>A0ABT2PUW2</accession>
<dbReference type="PANTHER" id="PTHR48106">
    <property type="entry name" value="QUINONE OXIDOREDUCTASE PIG3-RELATED"/>
    <property type="match status" value="1"/>
</dbReference>
<dbReference type="PROSITE" id="PS01162">
    <property type="entry name" value="QOR_ZETA_CRYSTAL"/>
    <property type="match status" value="1"/>
</dbReference>
<dbReference type="Pfam" id="PF08240">
    <property type="entry name" value="ADH_N"/>
    <property type="match status" value="1"/>
</dbReference>
<dbReference type="Pfam" id="PF00107">
    <property type="entry name" value="ADH_zinc_N"/>
    <property type="match status" value="1"/>
</dbReference>
<evidence type="ECO:0000259" key="3">
    <source>
        <dbReference type="SMART" id="SM00829"/>
    </source>
</evidence>
<keyword evidence="5" id="KW-1185">Reference proteome</keyword>
<dbReference type="SUPFAM" id="SSF51735">
    <property type="entry name" value="NAD(P)-binding Rossmann-fold domains"/>
    <property type="match status" value="1"/>
</dbReference>
<organism evidence="4 5">
    <name type="scientific">Acidovorax bellezanensis</name>
    <dbReference type="NCBI Taxonomy" id="2976702"/>
    <lineage>
        <taxon>Bacteria</taxon>
        <taxon>Pseudomonadati</taxon>
        <taxon>Pseudomonadota</taxon>
        <taxon>Betaproteobacteria</taxon>
        <taxon>Burkholderiales</taxon>
        <taxon>Comamonadaceae</taxon>
        <taxon>Acidovorax</taxon>
    </lineage>
</organism>
<dbReference type="PANTHER" id="PTHR48106:SF18">
    <property type="entry name" value="QUINONE OXIDOREDUCTASE PIG3"/>
    <property type="match status" value="1"/>
</dbReference>
<dbReference type="SMART" id="SM00829">
    <property type="entry name" value="PKS_ER"/>
    <property type="match status" value="1"/>
</dbReference>
<dbReference type="SUPFAM" id="SSF50129">
    <property type="entry name" value="GroES-like"/>
    <property type="match status" value="1"/>
</dbReference>
<feature type="domain" description="Enoyl reductase (ER)" evidence="3">
    <location>
        <begin position="20"/>
        <end position="336"/>
    </location>
</feature>
<keyword evidence="1" id="KW-0521">NADP</keyword>
<dbReference type="InterPro" id="IPR013154">
    <property type="entry name" value="ADH-like_N"/>
</dbReference>
<evidence type="ECO:0000256" key="1">
    <source>
        <dbReference type="ARBA" id="ARBA00022857"/>
    </source>
</evidence>
<evidence type="ECO:0000256" key="2">
    <source>
        <dbReference type="ARBA" id="ARBA00023002"/>
    </source>
</evidence>
<dbReference type="InterPro" id="IPR020843">
    <property type="entry name" value="ER"/>
</dbReference>
<gene>
    <name evidence="4" type="ORF">N0K08_20070</name>
</gene>
<comment type="caution">
    <text evidence="4">The sequence shown here is derived from an EMBL/GenBank/DDBJ whole genome shotgun (WGS) entry which is preliminary data.</text>
</comment>
<sequence length="339" mass="36023">MTTFTSLPSTMQAIVHDGFGPPSVLRAAQLPLPQLRPHDLLVRVRAAGLNRAELNWRQGKYGPTPGFGDSDAVIGLDLAGEVVAMGPQVQGFALGERVMGIVGGGAYAQYARMDAGMAMKVPDSLSDVEAATIPEAMVTAHHVLLHLGQLQAGERVLLHGAGGGVGTTLVQMARMAGAATVVTTSSAGKHARLAELGADITVDYAKQDFAEVIAQQVSGGRVDLVIDNMGAPYLERNVRSLDVGGRLIQLGLQGGASATLPLDLVLTRRLRIEGTVMKSLTSEQKAQMTQRFAQRWLPVIAARQLLPLIERRFALQDAAQAHQCLEEDQPFGKLVLECA</sequence>
<dbReference type="Gene3D" id="3.40.50.720">
    <property type="entry name" value="NAD(P)-binding Rossmann-like Domain"/>
    <property type="match status" value="1"/>
</dbReference>
<dbReference type="InterPro" id="IPR014189">
    <property type="entry name" value="Quinone_OxRdtase_PIG3"/>
</dbReference>
<name>A0ABT2PUW2_9BURK</name>
<dbReference type="NCBIfam" id="TIGR02824">
    <property type="entry name" value="quinone_pig3"/>
    <property type="match status" value="1"/>
</dbReference>
<dbReference type="Gene3D" id="3.90.180.10">
    <property type="entry name" value="Medium-chain alcohol dehydrogenases, catalytic domain"/>
    <property type="match status" value="1"/>
</dbReference>
<reference evidence="4 5" key="1">
    <citation type="submission" date="2022-09" db="EMBL/GenBank/DDBJ databases">
        <title>Draft genome of isolate Be4.</title>
        <authorList>
            <person name="Sanchez-Castro I."/>
            <person name="Martinez-Rodriguez P."/>
            <person name="Descostes M."/>
            <person name="Merroun M."/>
        </authorList>
    </citation>
    <scope>NUCLEOTIDE SEQUENCE [LARGE SCALE GENOMIC DNA]</scope>
    <source>
        <strain evidence="4 5">Be4</strain>
    </source>
</reference>
<dbReference type="Proteomes" id="UP001525968">
    <property type="component" value="Unassembled WGS sequence"/>
</dbReference>
<keyword evidence="2" id="KW-0560">Oxidoreductase</keyword>